<proteinExistence type="predicted"/>
<dbReference type="Proteomes" id="UP000823388">
    <property type="component" value="Chromosome 4N"/>
</dbReference>
<gene>
    <name evidence="1" type="ORF">PVAP13_4NG104719</name>
</gene>
<protein>
    <submittedName>
        <fullName evidence="1">Uncharacterized protein</fullName>
    </submittedName>
</protein>
<accession>A0A8T0T0L0</accession>
<keyword evidence="2" id="KW-1185">Reference proteome</keyword>
<sequence>VLGVSAGSRAGSDGRNAPATQAHALCAGSATPGDGQRTGAAYRLAIPVPLPHAARGAGWPACAALARGVATAAAPAPAGRGRHAARCRCRACMRPLPKVMVAPATPRRTGARQY</sequence>
<evidence type="ECO:0000313" key="2">
    <source>
        <dbReference type="Proteomes" id="UP000823388"/>
    </source>
</evidence>
<dbReference type="EMBL" id="CM029044">
    <property type="protein sequence ID" value="KAG2605272.1"/>
    <property type="molecule type" value="Genomic_DNA"/>
</dbReference>
<comment type="caution">
    <text evidence="1">The sequence shown here is derived from an EMBL/GenBank/DDBJ whole genome shotgun (WGS) entry which is preliminary data.</text>
</comment>
<name>A0A8T0T0L0_PANVG</name>
<feature type="non-terminal residue" evidence="1">
    <location>
        <position position="1"/>
    </location>
</feature>
<evidence type="ECO:0000313" key="1">
    <source>
        <dbReference type="EMBL" id="KAG2605272.1"/>
    </source>
</evidence>
<dbReference type="AlphaFoldDB" id="A0A8T0T0L0"/>
<organism evidence="1 2">
    <name type="scientific">Panicum virgatum</name>
    <name type="common">Blackwell switchgrass</name>
    <dbReference type="NCBI Taxonomy" id="38727"/>
    <lineage>
        <taxon>Eukaryota</taxon>
        <taxon>Viridiplantae</taxon>
        <taxon>Streptophyta</taxon>
        <taxon>Embryophyta</taxon>
        <taxon>Tracheophyta</taxon>
        <taxon>Spermatophyta</taxon>
        <taxon>Magnoliopsida</taxon>
        <taxon>Liliopsida</taxon>
        <taxon>Poales</taxon>
        <taxon>Poaceae</taxon>
        <taxon>PACMAD clade</taxon>
        <taxon>Panicoideae</taxon>
        <taxon>Panicodae</taxon>
        <taxon>Paniceae</taxon>
        <taxon>Panicinae</taxon>
        <taxon>Panicum</taxon>
        <taxon>Panicum sect. Hiantes</taxon>
    </lineage>
</organism>
<reference evidence="1" key="1">
    <citation type="submission" date="2020-05" db="EMBL/GenBank/DDBJ databases">
        <title>WGS assembly of Panicum virgatum.</title>
        <authorList>
            <person name="Lovell J.T."/>
            <person name="Jenkins J."/>
            <person name="Shu S."/>
            <person name="Juenger T.E."/>
            <person name="Schmutz J."/>
        </authorList>
    </citation>
    <scope>NUCLEOTIDE SEQUENCE</scope>
    <source>
        <strain evidence="1">AP13</strain>
    </source>
</reference>